<evidence type="ECO:0000313" key="4">
    <source>
        <dbReference type="Proteomes" id="UP001362899"/>
    </source>
</evidence>
<dbReference type="SUPFAM" id="SSF110857">
    <property type="entry name" value="Gamma-glutamyl cyclotransferase-like"/>
    <property type="match status" value="1"/>
</dbReference>
<reference evidence="3 4" key="1">
    <citation type="journal article" date="2023" name="Elife">
        <title>Identification of key yeast species and microbe-microbe interactions impacting larval growth of Drosophila in the wild.</title>
        <authorList>
            <person name="Mure A."/>
            <person name="Sugiura Y."/>
            <person name="Maeda R."/>
            <person name="Honda K."/>
            <person name="Sakurai N."/>
            <person name="Takahashi Y."/>
            <person name="Watada M."/>
            <person name="Katoh T."/>
            <person name="Gotoh A."/>
            <person name="Gotoh Y."/>
            <person name="Taniguchi I."/>
            <person name="Nakamura K."/>
            <person name="Hayashi T."/>
            <person name="Katayama T."/>
            <person name="Uemura T."/>
            <person name="Hattori Y."/>
        </authorList>
    </citation>
    <scope>NUCLEOTIDE SEQUENCE [LARGE SCALE GENOMIC DNA]</scope>
    <source>
        <strain evidence="3 4">SB-73</strain>
    </source>
</reference>
<name>A0AAV5RGF4_STABA</name>
<dbReference type="PANTHER" id="PTHR12192:SF2">
    <property type="entry name" value="GLUTATHIONE-SPECIFIC GAMMA-GLUTAMYLCYCLOTRANSFERASE 2"/>
    <property type="match status" value="1"/>
</dbReference>
<dbReference type="PANTHER" id="PTHR12192">
    <property type="entry name" value="CATION TRANSPORT PROTEIN CHAC-RELATED"/>
    <property type="match status" value="1"/>
</dbReference>
<comment type="caution">
    <text evidence="3">The sequence shown here is derived from an EMBL/GenBank/DDBJ whole genome shotgun (WGS) entry which is preliminary data.</text>
</comment>
<dbReference type="Proteomes" id="UP001362899">
    <property type="component" value="Unassembled WGS sequence"/>
</dbReference>
<protein>
    <recommendedName>
        <fullName evidence="1">glutathione-specific gamma-glutamylcyclotransferase</fullName>
        <ecNumber evidence="1">4.3.2.7</ecNumber>
    </recommendedName>
</protein>
<evidence type="ECO:0000256" key="1">
    <source>
        <dbReference type="ARBA" id="ARBA00012344"/>
    </source>
</evidence>
<organism evidence="3 4">
    <name type="scientific">Starmerella bacillaris</name>
    <name type="common">Yeast</name>
    <name type="synonym">Candida zemplinina</name>
    <dbReference type="NCBI Taxonomy" id="1247836"/>
    <lineage>
        <taxon>Eukaryota</taxon>
        <taxon>Fungi</taxon>
        <taxon>Dikarya</taxon>
        <taxon>Ascomycota</taxon>
        <taxon>Saccharomycotina</taxon>
        <taxon>Dipodascomycetes</taxon>
        <taxon>Dipodascales</taxon>
        <taxon>Trichomonascaceae</taxon>
        <taxon>Starmerella</taxon>
    </lineage>
</organism>
<evidence type="ECO:0000256" key="2">
    <source>
        <dbReference type="ARBA" id="ARBA00023239"/>
    </source>
</evidence>
<dbReference type="CDD" id="cd06661">
    <property type="entry name" value="GGCT_like"/>
    <property type="match status" value="1"/>
</dbReference>
<accession>A0AAV5RGF4</accession>
<dbReference type="GO" id="GO:0061928">
    <property type="term" value="F:glutathione specific gamma-glutamylcyclotransferase activity"/>
    <property type="evidence" value="ECO:0007669"/>
    <property type="project" value="UniProtKB-EC"/>
</dbReference>
<evidence type="ECO:0000313" key="3">
    <source>
        <dbReference type="EMBL" id="GMM49843.1"/>
    </source>
</evidence>
<sequence>MFDPQNYWLFGYGSLIFKEPPHVVERVPGYVENSVRRFWQSSIDHRGTEEQPGRVVTLLTHETFTKLGGEFEFESDYTVYGVAFKIDPKYAEEVREQIDYREKHGYQPVVLPFHAKSGGNWSCIAYVGSEDNDAFVGPETPEAVAKIISTTVGPSGPNIDYLVNLEKAIRELHPENQPDEYLERLLQLTKMFKADSV</sequence>
<dbReference type="GO" id="GO:0005737">
    <property type="term" value="C:cytoplasm"/>
    <property type="evidence" value="ECO:0007669"/>
    <property type="project" value="TreeGrafter"/>
</dbReference>
<dbReference type="AlphaFoldDB" id="A0AAV5RGF4"/>
<dbReference type="Gene3D" id="3.10.490.10">
    <property type="entry name" value="Gamma-glutamyl cyclotransferase-like"/>
    <property type="match status" value="1"/>
</dbReference>
<dbReference type="GO" id="GO:0006751">
    <property type="term" value="P:glutathione catabolic process"/>
    <property type="evidence" value="ECO:0007669"/>
    <property type="project" value="InterPro"/>
</dbReference>
<gene>
    <name evidence="3" type="ORF">DASB73_008010</name>
</gene>
<dbReference type="EC" id="4.3.2.7" evidence="1"/>
<dbReference type="Pfam" id="PF04752">
    <property type="entry name" value="ChaC"/>
    <property type="match status" value="1"/>
</dbReference>
<dbReference type="InterPro" id="IPR013024">
    <property type="entry name" value="GGCT-like"/>
</dbReference>
<dbReference type="EMBL" id="BTGC01000003">
    <property type="protein sequence ID" value="GMM49843.1"/>
    <property type="molecule type" value="Genomic_DNA"/>
</dbReference>
<proteinExistence type="predicted"/>
<dbReference type="InterPro" id="IPR036568">
    <property type="entry name" value="GGCT-like_sf"/>
</dbReference>
<dbReference type="InterPro" id="IPR006840">
    <property type="entry name" value="ChaC"/>
</dbReference>
<keyword evidence="4" id="KW-1185">Reference proteome</keyword>
<keyword evidence="2" id="KW-0456">Lyase</keyword>